<dbReference type="InterPro" id="IPR008258">
    <property type="entry name" value="Transglycosylase_SLT_dom_1"/>
</dbReference>
<dbReference type="SUPFAM" id="SSF48435">
    <property type="entry name" value="Bacterial muramidases"/>
    <property type="match status" value="1"/>
</dbReference>
<dbReference type="InterPro" id="IPR023346">
    <property type="entry name" value="Lysozyme-like_dom_sf"/>
</dbReference>
<dbReference type="PROSITE" id="PS00922">
    <property type="entry name" value="TRANSGLYCOSYLASE"/>
    <property type="match status" value="1"/>
</dbReference>
<evidence type="ECO:0000259" key="5">
    <source>
        <dbReference type="Pfam" id="PF14718"/>
    </source>
</evidence>
<dbReference type="Pfam" id="PF14718">
    <property type="entry name" value="SLT_L"/>
    <property type="match status" value="1"/>
</dbReference>
<dbReference type="InterPro" id="IPR037061">
    <property type="entry name" value="Lytic_TGlycoase_superhlx_L_sf"/>
</dbReference>
<dbReference type="Gene3D" id="1.10.1240.20">
    <property type="entry name" value="Lytic transglycosylase, superhelical linker domain"/>
    <property type="match status" value="1"/>
</dbReference>
<evidence type="ECO:0000313" key="7">
    <source>
        <dbReference type="Proteomes" id="UP000198500"/>
    </source>
</evidence>
<feature type="signal peptide" evidence="3">
    <location>
        <begin position="1"/>
        <end position="30"/>
    </location>
</feature>
<keyword evidence="7" id="KW-1185">Reference proteome</keyword>
<dbReference type="CDD" id="cd13401">
    <property type="entry name" value="Slt70-like"/>
    <property type="match status" value="1"/>
</dbReference>
<evidence type="ECO:0000256" key="2">
    <source>
        <dbReference type="ARBA" id="ARBA00022729"/>
    </source>
</evidence>
<dbReference type="SUPFAM" id="SSF53955">
    <property type="entry name" value="Lysozyme-like"/>
    <property type="match status" value="1"/>
</dbReference>
<name>A0A1H3F2R0_9GAMM</name>
<dbReference type="PANTHER" id="PTHR37423:SF5">
    <property type="entry name" value="SOLUBLE LYTIC MUREIN TRANSGLYCOSYLASE"/>
    <property type="match status" value="1"/>
</dbReference>
<evidence type="ECO:0000259" key="4">
    <source>
        <dbReference type="Pfam" id="PF01464"/>
    </source>
</evidence>
<comment type="similarity">
    <text evidence="1">Belongs to the transglycosylase Slt family.</text>
</comment>
<proteinExistence type="inferred from homology"/>
<dbReference type="Proteomes" id="UP000198500">
    <property type="component" value="Unassembled WGS sequence"/>
</dbReference>
<dbReference type="Gene3D" id="1.10.530.10">
    <property type="match status" value="1"/>
</dbReference>
<dbReference type="GO" id="GO:0016020">
    <property type="term" value="C:membrane"/>
    <property type="evidence" value="ECO:0007669"/>
    <property type="project" value="InterPro"/>
</dbReference>
<dbReference type="GO" id="GO:0042597">
    <property type="term" value="C:periplasmic space"/>
    <property type="evidence" value="ECO:0007669"/>
    <property type="project" value="InterPro"/>
</dbReference>
<keyword evidence="2 3" id="KW-0732">Signal</keyword>
<organism evidence="6 7">
    <name type="scientific">Aidingimonas halophila</name>
    <dbReference type="NCBI Taxonomy" id="574349"/>
    <lineage>
        <taxon>Bacteria</taxon>
        <taxon>Pseudomonadati</taxon>
        <taxon>Pseudomonadota</taxon>
        <taxon>Gammaproteobacteria</taxon>
        <taxon>Oceanospirillales</taxon>
        <taxon>Halomonadaceae</taxon>
        <taxon>Aidingimonas</taxon>
    </lineage>
</organism>
<evidence type="ECO:0000256" key="1">
    <source>
        <dbReference type="ARBA" id="ARBA00007734"/>
    </source>
</evidence>
<dbReference type="AlphaFoldDB" id="A0A1H3F2R0"/>
<dbReference type="GO" id="GO:0000270">
    <property type="term" value="P:peptidoglycan metabolic process"/>
    <property type="evidence" value="ECO:0007669"/>
    <property type="project" value="InterPro"/>
</dbReference>
<dbReference type="InterPro" id="IPR012289">
    <property type="entry name" value="Lytic_TGlycosylase_superhlx_L"/>
</dbReference>
<accession>A0A1H3F2R0</accession>
<dbReference type="EMBL" id="FNNI01000007">
    <property type="protein sequence ID" value="SDX85165.1"/>
    <property type="molecule type" value="Genomic_DNA"/>
</dbReference>
<gene>
    <name evidence="6" type="ORF">SAMN05443545_107330</name>
</gene>
<dbReference type="InterPro" id="IPR008939">
    <property type="entry name" value="Lytic_TGlycosylase_superhlx_U"/>
</dbReference>
<protein>
    <submittedName>
        <fullName evidence="6">Soluble lytic murein transglycosylase</fullName>
    </submittedName>
</protein>
<dbReference type="InterPro" id="IPR000189">
    <property type="entry name" value="Transglyc_AS"/>
</dbReference>
<evidence type="ECO:0000313" key="6">
    <source>
        <dbReference type="EMBL" id="SDX85165.1"/>
    </source>
</evidence>
<dbReference type="GO" id="GO:0008933">
    <property type="term" value="F:peptidoglycan lytic transglycosylase activity"/>
    <property type="evidence" value="ECO:0007669"/>
    <property type="project" value="InterPro"/>
</dbReference>
<dbReference type="Gene3D" id="1.25.20.10">
    <property type="entry name" value="Bacterial muramidases"/>
    <property type="match status" value="1"/>
</dbReference>
<dbReference type="Pfam" id="PF01464">
    <property type="entry name" value="SLT"/>
    <property type="match status" value="1"/>
</dbReference>
<sequence length="652" mass="73872">MCRSRPFGRWRAALAGLVLCLPMTTPMAVAASDSDMRQALEAARAKEWSRIDQPAIEDHELAGYVSYHRLKNRLPDLSSQEVLAFIDAHSDSPLSQWMRNQAISAYGDNEKYGELLAVRDGEPEGTERQCHYYRALLERDPQQAAEGGRQLWLSAQSQPSACDSLFQRLLGNGTIDDTLIWERMMLAWQAGETGLMRYLDRQLDADWQAGIDAIERIQEDYSAITQVPTRIGPSNEGGGSLFAAAMYGFTRADTEAAMEAWRKIADHAPVTEEQRHTIEHDLAFYSMVRDIRNNRGWVDQVLPRLGDQELLTLRVRKALSDRNWQSVIDWIHTMPDEPRQEARWQYWLGRALEQLGDPETAETAYAAAAGERSFYGFAAADRLNRPYSLNMERATFNDDYRREVAEWPQVKRTEALMRIGEPGLANSEWFYAIDQASPQEARALADYAANRGWHLKVIQSTINAGLWDALEWRFPNAYQDQFLKWGRQHDIDPYLLMGIARRESSFNPKAVSPAGAQGLMQLMTGTATHVSQRLGIDDPTPRQVLNPETNIRLGSAYISEMLKRYRGNRLAAAAAYNAGPGRVDRWLRDGPEDFDLFVESIPYRETRNYVQAVLAYRVIFESLANGGDPQGVAMMTSSERNVSYTASLLARQ</sequence>
<feature type="domain" description="Transglycosylase SLT" evidence="4">
    <location>
        <begin position="482"/>
        <end position="588"/>
    </location>
</feature>
<reference evidence="6 7" key="1">
    <citation type="submission" date="2016-10" db="EMBL/GenBank/DDBJ databases">
        <authorList>
            <person name="de Groot N.N."/>
        </authorList>
    </citation>
    <scope>NUCLEOTIDE SEQUENCE [LARGE SCALE GENOMIC DNA]</scope>
    <source>
        <strain evidence="6 7">DSM 19219</strain>
    </source>
</reference>
<dbReference type="GO" id="GO:0004553">
    <property type="term" value="F:hydrolase activity, hydrolyzing O-glycosyl compounds"/>
    <property type="evidence" value="ECO:0007669"/>
    <property type="project" value="InterPro"/>
</dbReference>
<feature type="domain" description="Lytic transglycosylase superhelical linker" evidence="5">
    <location>
        <begin position="404"/>
        <end position="470"/>
    </location>
</feature>
<dbReference type="STRING" id="574349.SAMN05443545_107330"/>
<feature type="chain" id="PRO_5011461925" evidence="3">
    <location>
        <begin position="31"/>
        <end position="652"/>
    </location>
</feature>
<evidence type="ECO:0000256" key="3">
    <source>
        <dbReference type="SAM" id="SignalP"/>
    </source>
</evidence>
<dbReference type="PANTHER" id="PTHR37423">
    <property type="entry name" value="SOLUBLE LYTIC MUREIN TRANSGLYCOSYLASE-RELATED"/>
    <property type="match status" value="1"/>
</dbReference>